<feature type="domain" description="Elp3/MiaA/NifB-like radical SAM core" evidence="1">
    <location>
        <begin position="13"/>
        <end position="214"/>
    </location>
</feature>
<dbReference type="GO" id="GO:0003824">
    <property type="term" value="F:catalytic activity"/>
    <property type="evidence" value="ECO:0007669"/>
    <property type="project" value="InterPro"/>
</dbReference>
<accession>A0A1H2WA05</accession>
<dbReference type="AlphaFoldDB" id="A0A1H2WA05"/>
<evidence type="ECO:0000313" key="2">
    <source>
        <dbReference type="EMBL" id="SDW77391.1"/>
    </source>
</evidence>
<dbReference type="SUPFAM" id="SSF102114">
    <property type="entry name" value="Radical SAM enzymes"/>
    <property type="match status" value="1"/>
</dbReference>
<dbReference type="GO" id="GO:0051536">
    <property type="term" value="F:iron-sulfur cluster binding"/>
    <property type="evidence" value="ECO:0007669"/>
    <property type="project" value="InterPro"/>
</dbReference>
<dbReference type="OrthoDB" id="5321814at2"/>
<proteinExistence type="predicted"/>
<dbReference type="InterPro" id="IPR006638">
    <property type="entry name" value="Elp3/MiaA/NifB-like_rSAM"/>
</dbReference>
<dbReference type="EMBL" id="FNNG01000004">
    <property type="protein sequence ID" value="SDW77391.1"/>
    <property type="molecule type" value="Genomic_DNA"/>
</dbReference>
<dbReference type="InterPro" id="IPR058240">
    <property type="entry name" value="rSAM_sf"/>
</dbReference>
<protein>
    <recommendedName>
        <fullName evidence="1">Elp3/MiaA/NifB-like radical SAM core domain-containing protein</fullName>
    </recommendedName>
</protein>
<evidence type="ECO:0000259" key="1">
    <source>
        <dbReference type="SMART" id="SM00729"/>
    </source>
</evidence>
<dbReference type="SMART" id="SM00729">
    <property type="entry name" value="Elp3"/>
    <property type="match status" value="1"/>
</dbReference>
<name>A0A1H2WA05_9FIRM</name>
<sequence>MIRYSKILEKNPREIVLLKSHPCHWGRCLFCDYIHDNEKDDYYINEINKEVLKNITGEFKQLEVINSASVFQLPKETLEEIKNIVNSKGIERLYFESHYHYRHRLNEIRDYFKGIDIVFKCGIETFDDVFRNNYLNKGVYFKDYKEVAKYFESICLLVGIKGQTKEMIKRDIDILKEHFKYGCINIYIENTTPVKGDQELIQWFKENYSYLEEYDNIEILWNNTDFGVGGNEDEK</sequence>
<organism evidence="2 3">
    <name type="scientific">Tepidimicrobium xylanilyticum</name>
    <dbReference type="NCBI Taxonomy" id="1123352"/>
    <lineage>
        <taxon>Bacteria</taxon>
        <taxon>Bacillati</taxon>
        <taxon>Bacillota</taxon>
        <taxon>Tissierellia</taxon>
        <taxon>Tissierellales</taxon>
        <taxon>Tepidimicrobiaceae</taxon>
        <taxon>Tepidimicrobium</taxon>
    </lineage>
</organism>
<reference evidence="2 3" key="1">
    <citation type="submission" date="2016-10" db="EMBL/GenBank/DDBJ databases">
        <authorList>
            <person name="de Groot N.N."/>
        </authorList>
    </citation>
    <scope>NUCLEOTIDE SEQUENCE [LARGE SCALE GENOMIC DNA]</scope>
    <source>
        <strain evidence="2 3">DSM 23310</strain>
    </source>
</reference>
<evidence type="ECO:0000313" key="3">
    <source>
        <dbReference type="Proteomes" id="UP000198828"/>
    </source>
</evidence>
<keyword evidence="3" id="KW-1185">Reference proteome</keyword>
<gene>
    <name evidence="2" type="ORF">SAMN05660923_01202</name>
</gene>
<dbReference type="Proteomes" id="UP000198828">
    <property type="component" value="Unassembled WGS sequence"/>
</dbReference>